<sequence>MADPSASLEQPRPQTPKRPGASALFWLGLSYTPLLARVSLSHTLNLADSSPYQDLRSAVTIAFIRAFIAPKEGNPHTFSQAQRRTVNKLPVRGRIWISTYTTPVPPEPESITAALGKVIETLNNPDVPVPRIQLPDVVPVSGEWTGYRAAAKEDEPAPKISDQDKYIEMMKEVKKSTTVLYLHGGGHAFMDPASHRPTVKKLAKITGGRAFSVRYRLVPQSPFPGSLLDCLVAYLTLLYPPPGSYHEPVDPKHIVIAGDSAGGNLAMSLIQVIVELNRLGQQITWYGEPRGIPIPAGAACNSPWLDISHSSREHYGKVPEAFDFLGPLDDMGRRGHLPCDIWPASPPRKFMYAADDMMMHPLVSPVMRRDWGGFPPVYICTGWERLAYEDKFMAQKLERDGVTVVFEEYEAMAHCFALVLPKIPEARRCMDAWAGFIQQAVENPRGLKSSAMTIHAKTLKEVPIDFKDLFDVSEEEVRRRVVNKVAEIQAWIPAESKL</sequence>
<dbReference type="PROSITE" id="PS01174">
    <property type="entry name" value="LIPASE_GDXG_SER"/>
    <property type="match status" value="1"/>
</dbReference>
<evidence type="ECO:0000313" key="6">
    <source>
        <dbReference type="Proteomes" id="UP000078397"/>
    </source>
</evidence>
<dbReference type="SUPFAM" id="SSF53474">
    <property type="entry name" value="alpha/beta-Hydrolases"/>
    <property type="match status" value="1"/>
</dbReference>
<evidence type="ECO:0000256" key="1">
    <source>
        <dbReference type="ARBA" id="ARBA00010515"/>
    </source>
</evidence>
<reference evidence="5 6" key="1">
    <citation type="journal article" date="2016" name="PLoS Pathog.">
        <title>Biosynthesis of antibiotic leucinostatins in bio-control fungus Purpureocillium lilacinum and their inhibition on phytophthora revealed by genome mining.</title>
        <authorList>
            <person name="Wang G."/>
            <person name="Liu Z."/>
            <person name="Lin R."/>
            <person name="Li E."/>
            <person name="Mao Z."/>
            <person name="Ling J."/>
            <person name="Yang Y."/>
            <person name="Yin W.B."/>
            <person name="Xie B."/>
        </authorList>
    </citation>
    <scope>NUCLEOTIDE SEQUENCE [LARGE SCALE GENOMIC DNA]</scope>
    <source>
        <strain evidence="5">170</strain>
    </source>
</reference>
<evidence type="ECO:0000256" key="2">
    <source>
        <dbReference type="ARBA" id="ARBA00022801"/>
    </source>
</evidence>
<dbReference type="InterPro" id="IPR033140">
    <property type="entry name" value="Lipase_GDXG_put_SER_AS"/>
</dbReference>
<comment type="caution">
    <text evidence="5">The sequence shown here is derived from an EMBL/GenBank/DDBJ whole genome shotgun (WGS) entry which is preliminary data.</text>
</comment>
<dbReference type="InterPro" id="IPR013094">
    <property type="entry name" value="AB_hydrolase_3"/>
</dbReference>
<dbReference type="Pfam" id="PF07859">
    <property type="entry name" value="Abhydrolase_3"/>
    <property type="match status" value="2"/>
</dbReference>
<feature type="domain" description="Alpha/beta hydrolase fold-3" evidence="4">
    <location>
        <begin position="351"/>
        <end position="417"/>
    </location>
</feature>
<dbReference type="KEGG" id="pchm:VFPPC_01688"/>
<protein>
    <submittedName>
        <fullName evidence="5">Acetyl-hydrolase</fullName>
    </submittedName>
</protein>
<evidence type="ECO:0000259" key="4">
    <source>
        <dbReference type="Pfam" id="PF07859"/>
    </source>
</evidence>
<feature type="active site" evidence="3">
    <location>
        <position position="260"/>
    </location>
</feature>
<evidence type="ECO:0000256" key="3">
    <source>
        <dbReference type="PROSITE-ProRule" id="PRU10038"/>
    </source>
</evidence>
<dbReference type="EMBL" id="LSBJ02000001">
    <property type="protein sequence ID" value="OAQ74119.1"/>
    <property type="molecule type" value="Genomic_DNA"/>
</dbReference>
<dbReference type="Gene3D" id="3.40.50.1820">
    <property type="entry name" value="alpha/beta hydrolase"/>
    <property type="match status" value="1"/>
</dbReference>
<comment type="similarity">
    <text evidence="1">Belongs to the 'GDXG' lipolytic enzyme family.</text>
</comment>
<name>A0A179GAD9_METCM</name>
<keyword evidence="2" id="KW-0378">Hydrolase</keyword>
<feature type="domain" description="Alpha/beta hydrolase fold-3" evidence="4">
    <location>
        <begin position="179"/>
        <end position="312"/>
    </location>
</feature>
<dbReference type="GO" id="GO:0016787">
    <property type="term" value="F:hydrolase activity"/>
    <property type="evidence" value="ECO:0007669"/>
    <property type="project" value="UniProtKB-KW"/>
</dbReference>
<keyword evidence="6" id="KW-1185">Reference proteome</keyword>
<dbReference type="OrthoDB" id="5354320at2759"/>
<dbReference type="AlphaFoldDB" id="A0A179GAD9"/>
<dbReference type="RefSeq" id="XP_018150202.1">
    <property type="nucleotide sequence ID" value="XM_018281466.1"/>
</dbReference>
<organism evidence="5 6">
    <name type="scientific">Pochonia chlamydosporia 170</name>
    <dbReference type="NCBI Taxonomy" id="1380566"/>
    <lineage>
        <taxon>Eukaryota</taxon>
        <taxon>Fungi</taxon>
        <taxon>Dikarya</taxon>
        <taxon>Ascomycota</taxon>
        <taxon>Pezizomycotina</taxon>
        <taxon>Sordariomycetes</taxon>
        <taxon>Hypocreomycetidae</taxon>
        <taxon>Hypocreales</taxon>
        <taxon>Clavicipitaceae</taxon>
        <taxon>Pochonia</taxon>
    </lineage>
</organism>
<dbReference type="STRING" id="1380566.A0A179GAD9"/>
<gene>
    <name evidence="5" type="ORF">VFPPC_01688</name>
</gene>
<dbReference type="InterPro" id="IPR050300">
    <property type="entry name" value="GDXG_lipolytic_enzyme"/>
</dbReference>
<dbReference type="InterPro" id="IPR029058">
    <property type="entry name" value="AB_hydrolase_fold"/>
</dbReference>
<evidence type="ECO:0000313" key="5">
    <source>
        <dbReference type="EMBL" id="OAQ74119.1"/>
    </source>
</evidence>
<dbReference type="GeneID" id="28845460"/>
<dbReference type="PANTHER" id="PTHR48081">
    <property type="entry name" value="AB HYDROLASE SUPERFAMILY PROTEIN C4A8.06C"/>
    <property type="match status" value="1"/>
</dbReference>
<accession>A0A179GAD9</accession>
<dbReference type="PANTHER" id="PTHR48081:SF25">
    <property type="entry name" value="PUTATIVE (AFU_ORTHOLOGUE AFUA_3G11560)-RELATED"/>
    <property type="match status" value="1"/>
</dbReference>
<dbReference type="Proteomes" id="UP000078397">
    <property type="component" value="Unassembled WGS sequence"/>
</dbReference>
<proteinExistence type="inferred from homology"/>